<dbReference type="EMBL" id="CP059165">
    <property type="protein sequence ID" value="QLL10317.1"/>
    <property type="molecule type" value="Genomic_DNA"/>
</dbReference>
<dbReference type="Proteomes" id="UP000510682">
    <property type="component" value="Chromosome"/>
</dbReference>
<dbReference type="KEGG" id="mgor:H0P51_17965"/>
<gene>
    <name evidence="2" type="ORF">H0P51_17965</name>
</gene>
<proteinExistence type="predicted"/>
<dbReference type="Pfam" id="PF02627">
    <property type="entry name" value="CMD"/>
    <property type="match status" value="1"/>
</dbReference>
<evidence type="ECO:0000313" key="3">
    <source>
        <dbReference type="Proteomes" id="UP000510682"/>
    </source>
</evidence>
<dbReference type="InterPro" id="IPR029032">
    <property type="entry name" value="AhpD-like"/>
</dbReference>
<evidence type="ECO:0000259" key="1">
    <source>
        <dbReference type="Pfam" id="PF02627"/>
    </source>
</evidence>
<evidence type="ECO:0000313" key="2">
    <source>
        <dbReference type="EMBL" id="QLL10317.1"/>
    </source>
</evidence>
<organism evidence="2 3">
    <name type="scientific">Mycobacterium vicinigordonae</name>
    <dbReference type="NCBI Taxonomy" id="1719132"/>
    <lineage>
        <taxon>Bacteria</taxon>
        <taxon>Bacillati</taxon>
        <taxon>Actinomycetota</taxon>
        <taxon>Actinomycetes</taxon>
        <taxon>Mycobacteriales</taxon>
        <taxon>Mycobacteriaceae</taxon>
        <taxon>Mycobacterium</taxon>
    </lineage>
</organism>
<feature type="domain" description="Carboxymuconolactone decarboxylase-like" evidence="1">
    <location>
        <begin position="40"/>
        <end position="110"/>
    </location>
</feature>
<protein>
    <submittedName>
        <fullName evidence="2">Carboxymuconolactone decarboxylase family protein</fullName>
    </submittedName>
</protein>
<dbReference type="PANTHER" id="PTHR34846">
    <property type="entry name" value="4-CARBOXYMUCONOLACTONE DECARBOXYLASE FAMILY PROTEIN (AFU_ORTHOLOGUE AFUA_6G11590)"/>
    <property type="match status" value="1"/>
</dbReference>
<dbReference type="AlphaFoldDB" id="A0A7D6ICN3"/>
<dbReference type="Gene3D" id="1.20.1290.10">
    <property type="entry name" value="AhpD-like"/>
    <property type="match status" value="1"/>
</dbReference>
<accession>A0A7D6ICN3</accession>
<dbReference type="PANTHER" id="PTHR34846:SF11">
    <property type="entry name" value="4-CARBOXYMUCONOLACTONE DECARBOXYLASE FAMILY PROTEIN (AFU_ORTHOLOGUE AFUA_6G11590)"/>
    <property type="match status" value="1"/>
</dbReference>
<name>A0A7D6ICN3_9MYCO</name>
<reference evidence="2" key="1">
    <citation type="submission" date="2020-07" db="EMBL/GenBank/DDBJ databases">
        <title>Description of Mycobacterium gordonae subsp. intergordonae subsp.nov. and Mycobacterium gordonae subsp. gordonae subsp. nov.</title>
        <authorList>
            <person name="Huang H."/>
        </authorList>
    </citation>
    <scope>NUCLEOTIDE SEQUENCE [LARGE SCALE GENOMIC DNA]</scope>
    <source>
        <strain evidence="2">24T</strain>
    </source>
</reference>
<dbReference type="InterPro" id="IPR003779">
    <property type="entry name" value="CMD-like"/>
</dbReference>
<dbReference type="SUPFAM" id="SSF69118">
    <property type="entry name" value="AhpD-like"/>
    <property type="match status" value="1"/>
</dbReference>
<reference evidence="2" key="2">
    <citation type="submission" date="2020-07" db="EMBL/GenBank/DDBJ databases">
        <authorList>
            <person name="Yu X."/>
        </authorList>
    </citation>
    <scope>NUCLEOTIDE SEQUENCE [LARGE SCALE GENOMIC DNA]</scope>
    <source>
        <strain evidence="2">24T</strain>
    </source>
</reference>
<sequence>MVPPREPLPYPDIDVLPPHLQDAVTSRASLNIFRMIMHTPALAPSFLTLANDVLQQNSLPPTWRELVILRVGFRYHCGYELHHHLNIGRAIGVTEADIAAAESGSTESLGEEEANILRLADLILTNHTLSAAERTAALKTLSINQLADLTLTVGFYQLVCNFLNIFGVQPEGSPQ</sequence>
<keyword evidence="3" id="KW-1185">Reference proteome</keyword>
<dbReference type="GO" id="GO:0051920">
    <property type="term" value="F:peroxiredoxin activity"/>
    <property type="evidence" value="ECO:0007669"/>
    <property type="project" value="InterPro"/>
</dbReference>